<evidence type="ECO:0000256" key="3">
    <source>
        <dbReference type="ARBA" id="ARBA00022448"/>
    </source>
</evidence>
<feature type="domain" description="ABC transporter" evidence="9">
    <location>
        <begin position="22"/>
        <end position="273"/>
    </location>
</feature>
<evidence type="ECO:0000256" key="4">
    <source>
        <dbReference type="ARBA" id="ARBA00022475"/>
    </source>
</evidence>
<dbReference type="PANTHER" id="PTHR43297">
    <property type="entry name" value="OLIGOPEPTIDE TRANSPORT ATP-BINDING PROTEIN APPD"/>
    <property type="match status" value="1"/>
</dbReference>
<evidence type="ECO:0000256" key="1">
    <source>
        <dbReference type="ARBA" id="ARBA00004202"/>
    </source>
</evidence>
<sequence>MSSRTGEDGSVTQPPRAEQPLLQVEGLRTHFSTEHGVVKAVDGVDFTIERGGILGMVGESGSGKSVTGLSILRLLDPRNSTIAGDRVLFDGEDLLTKSDKEMRAIRGRRISMVFQNAMTALDPFFRVGDQLVEIIQLHQRLGRREARAKALEALELVRIPEAGRRLSSYPHQLSGGQRQRVMIALALACGPDLLIADEPTTALDATVQKQIIDLLLDVNRELGTAILMVTHDFGVVARMCRTVAVMYAGRIVEAGDVRTVLERPEHPYTLGLMRAVPRVRSGVRRKSDRLYQIMGAPPVRAADAEGCAFAPRCPEAAPHCSTEEPPRVEFGNGHAVLCHERVASEEAGRVSA</sequence>
<dbReference type="Gene3D" id="3.40.50.300">
    <property type="entry name" value="P-loop containing nucleotide triphosphate hydrolases"/>
    <property type="match status" value="1"/>
</dbReference>
<keyword evidence="4" id="KW-1003">Cell membrane</keyword>
<keyword evidence="3" id="KW-0813">Transport</keyword>
<dbReference type="InterPro" id="IPR017871">
    <property type="entry name" value="ABC_transporter-like_CS"/>
</dbReference>
<dbReference type="CDD" id="cd03257">
    <property type="entry name" value="ABC_NikE_OppD_transporters"/>
    <property type="match status" value="1"/>
</dbReference>
<comment type="subcellular location">
    <subcellularLocation>
        <location evidence="1">Cell membrane</location>
        <topology evidence="1">Peripheral membrane protein</topology>
    </subcellularLocation>
</comment>
<accession>A0ABW4FHW3</accession>
<comment type="similarity">
    <text evidence="2">Belongs to the ABC transporter superfamily.</text>
</comment>
<evidence type="ECO:0000313" key="11">
    <source>
        <dbReference type="Proteomes" id="UP001597145"/>
    </source>
</evidence>
<dbReference type="InterPro" id="IPR027417">
    <property type="entry name" value="P-loop_NTPase"/>
</dbReference>
<gene>
    <name evidence="10" type="ORF">ACFSCY_12245</name>
</gene>
<keyword evidence="7" id="KW-0472">Membrane</keyword>
<dbReference type="InterPro" id="IPR013563">
    <property type="entry name" value="Oligopep_ABC_C"/>
</dbReference>
<dbReference type="InterPro" id="IPR050388">
    <property type="entry name" value="ABC_Ni/Peptide_Import"/>
</dbReference>
<keyword evidence="6 10" id="KW-0067">ATP-binding</keyword>
<dbReference type="EMBL" id="JBHUCP010000007">
    <property type="protein sequence ID" value="MFD1530214.1"/>
    <property type="molecule type" value="Genomic_DNA"/>
</dbReference>
<dbReference type="PROSITE" id="PS00211">
    <property type="entry name" value="ABC_TRANSPORTER_1"/>
    <property type="match status" value="1"/>
</dbReference>
<dbReference type="InterPro" id="IPR003593">
    <property type="entry name" value="AAA+_ATPase"/>
</dbReference>
<dbReference type="Pfam" id="PF08352">
    <property type="entry name" value="oligo_HPY"/>
    <property type="match status" value="1"/>
</dbReference>
<organism evidence="10 11">
    <name type="scientific">Pseudonocardia aurantiaca</name>
    <dbReference type="NCBI Taxonomy" id="75290"/>
    <lineage>
        <taxon>Bacteria</taxon>
        <taxon>Bacillati</taxon>
        <taxon>Actinomycetota</taxon>
        <taxon>Actinomycetes</taxon>
        <taxon>Pseudonocardiales</taxon>
        <taxon>Pseudonocardiaceae</taxon>
        <taxon>Pseudonocardia</taxon>
    </lineage>
</organism>
<name>A0ABW4FHW3_9PSEU</name>
<dbReference type="GO" id="GO:0005524">
    <property type="term" value="F:ATP binding"/>
    <property type="evidence" value="ECO:0007669"/>
    <property type="project" value="UniProtKB-KW"/>
</dbReference>
<keyword evidence="5" id="KW-0547">Nucleotide-binding</keyword>
<evidence type="ECO:0000256" key="5">
    <source>
        <dbReference type="ARBA" id="ARBA00022741"/>
    </source>
</evidence>
<dbReference type="Proteomes" id="UP001597145">
    <property type="component" value="Unassembled WGS sequence"/>
</dbReference>
<evidence type="ECO:0000259" key="9">
    <source>
        <dbReference type="PROSITE" id="PS50893"/>
    </source>
</evidence>
<proteinExistence type="inferred from homology"/>
<protein>
    <submittedName>
        <fullName evidence="10">ABC transporter ATP-binding protein</fullName>
    </submittedName>
</protein>
<evidence type="ECO:0000256" key="6">
    <source>
        <dbReference type="ARBA" id="ARBA00022840"/>
    </source>
</evidence>
<dbReference type="PROSITE" id="PS50893">
    <property type="entry name" value="ABC_TRANSPORTER_2"/>
    <property type="match status" value="1"/>
</dbReference>
<dbReference type="SUPFAM" id="SSF52540">
    <property type="entry name" value="P-loop containing nucleoside triphosphate hydrolases"/>
    <property type="match status" value="1"/>
</dbReference>
<evidence type="ECO:0000313" key="10">
    <source>
        <dbReference type="EMBL" id="MFD1530214.1"/>
    </source>
</evidence>
<evidence type="ECO:0000256" key="2">
    <source>
        <dbReference type="ARBA" id="ARBA00005417"/>
    </source>
</evidence>
<keyword evidence="11" id="KW-1185">Reference proteome</keyword>
<dbReference type="RefSeq" id="WP_343977031.1">
    <property type="nucleotide sequence ID" value="NZ_BAAAJG010000008.1"/>
</dbReference>
<dbReference type="PANTHER" id="PTHR43297:SF2">
    <property type="entry name" value="DIPEPTIDE TRANSPORT ATP-BINDING PROTEIN DPPD"/>
    <property type="match status" value="1"/>
</dbReference>
<feature type="region of interest" description="Disordered" evidence="8">
    <location>
        <begin position="1"/>
        <end position="20"/>
    </location>
</feature>
<evidence type="ECO:0000256" key="7">
    <source>
        <dbReference type="ARBA" id="ARBA00023136"/>
    </source>
</evidence>
<reference evidence="11" key="1">
    <citation type="journal article" date="2019" name="Int. J. Syst. Evol. Microbiol.">
        <title>The Global Catalogue of Microorganisms (GCM) 10K type strain sequencing project: providing services to taxonomists for standard genome sequencing and annotation.</title>
        <authorList>
            <consortium name="The Broad Institute Genomics Platform"/>
            <consortium name="The Broad Institute Genome Sequencing Center for Infectious Disease"/>
            <person name="Wu L."/>
            <person name="Ma J."/>
        </authorList>
    </citation>
    <scope>NUCLEOTIDE SEQUENCE [LARGE SCALE GENOMIC DNA]</scope>
    <source>
        <strain evidence="11">JCM 12165</strain>
    </source>
</reference>
<dbReference type="InterPro" id="IPR003439">
    <property type="entry name" value="ABC_transporter-like_ATP-bd"/>
</dbReference>
<evidence type="ECO:0000256" key="8">
    <source>
        <dbReference type="SAM" id="MobiDB-lite"/>
    </source>
</evidence>
<comment type="caution">
    <text evidence="10">The sequence shown here is derived from an EMBL/GenBank/DDBJ whole genome shotgun (WGS) entry which is preliminary data.</text>
</comment>
<dbReference type="SMART" id="SM00382">
    <property type="entry name" value="AAA"/>
    <property type="match status" value="1"/>
</dbReference>
<dbReference type="Pfam" id="PF00005">
    <property type="entry name" value="ABC_tran"/>
    <property type="match status" value="1"/>
</dbReference>
<dbReference type="NCBIfam" id="TIGR01727">
    <property type="entry name" value="oligo_HPY"/>
    <property type="match status" value="1"/>
</dbReference>